<gene>
    <name evidence="9" type="ORF">HH215_27085</name>
</gene>
<evidence type="ECO:0000256" key="7">
    <source>
        <dbReference type="RuleBase" id="RU363032"/>
    </source>
</evidence>
<name>A0A7Z2ZNI1_9BACL</name>
<keyword evidence="10" id="KW-1185">Reference proteome</keyword>
<dbReference type="KEGG" id="cheb:HH215_27085"/>
<dbReference type="InterPro" id="IPR035906">
    <property type="entry name" value="MetI-like_sf"/>
</dbReference>
<evidence type="ECO:0000256" key="3">
    <source>
        <dbReference type="ARBA" id="ARBA00022475"/>
    </source>
</evidence>
<feature type="domain" description="ABC transmembrane type-1" evidence="8">
    <location>
        <begin position="73"/>
        <end position="279"/>
    </location>
</feature>
<dbReference type="InterPro" id="IPR000515">
    <property type="entry name" value="MetI-like"/>
</dbReference>
<reference evidence="9 10" key="1">
    <citation type="submission" date="2020-04" db="EMBL/GenBank/DDBJ databases">
        <title>Genome sequencing of novel species.</title>
        <authorList>
            <person name="Heo J."/>
            <person name="Kim S.-J."/>
            <person name="Kim J.-S."/>
            <person name="Hong S.-B."/>
            <person name="Kwon S.-W."/>
        </authorList>
    </citation>
    <scope>NUCLEOTIDE SEQUENCE [LARGE SCALE GENOMIC DNA]</scope>
    <source>
        <strain evidence="9 10">MFER-1</strain>
    </source>
</reference>
<organism evidence="9 10">
    <name type="scientific">Cohnella herbarum</name>
    <dbReference type="NCBI Taxonomy" id="2728023"/>
    <lineage>
        <taxon>Bacteria</taxon>
        <taxon>Bacillati</taxon>
        <taxon>Bacillota</taxon>
        <taxon>Bacilli</taxon>
        <taxon>Bacillales</taxon>
        <taxon>Paenibacillaceae</taxon>
        <taxon>Cohnella</taxon>
    </lineage>
</organism>
<proteinExistence type="inferred from homology"/>
<dbReference type="Proteomes" id="UP000502248">
    <property type="component" value="Chromosome"/>
</dbReference>
<evidence type="ECO:0000256" key="1">
    <source>
        <dbReference type="ARBA" id="ARBA00004651"/>
    </source>
</evidence>
<feature type="transmembrane region" description="Helical" evidence="7">
    <location>
        <begin position="72"/>
        <end position="97"/>
    </location>
</feature>
<keyword evidence="2 7" id="KW-0813">Transport</keyword>
<dbReference type="PROSITE" id="PS50928">
    <property type="entry name" value="ABC_TM1"/>
    <property type="match status" value="1"/>
</dbReference>
<dbReference type="Pfam" id="PF00528">
    <property type="entry name" value="BPD_transp_1"/>
    <property type="match status" value="1"/>
</dbReference>
<evidence type="ECO:0000256" key="4">
    <source>
        <dbReference type="ARBA" id="ARBA00022692"/>
    </source>
</evidence>
<dbReference type="PANTHER" id="PTHR43744:SF9">
    <property type="entry name" value="POLYGALACTURONAN_RHAMNOGALACTURONAN TRANSPORT SYSTEM PERMEASE PROTEIN YTCP"/>
    <property type="match status" value="1"/>
</dbReference>
<comment type="subcellular location">
    <subcellularLocation>
        <location evidence="1 7">Cell membrane</location>
        <topology evidence="1 7">Multi-pass membrane protein</topology>
    </subcellularLocation>
</comment>
<evidence type="ECO:0000256" key="6">
    <source>
        <dbReference type="ARBA" id="ARBA00023136"/>
    </source>
</evidence>
<feature type="transmembrane region" description="Helical" evidence="7">
    <location>
        <begin position="182"/>
        <end position="207"/>
    </location>
</feature>
<keyword evidence="6 7" id="KW-0472">Membrane</keyword>
<sequence>MASKKMDVTQACLLAIVSILCILCIIPFLMVISGSLSTEKDIVDYGYTLIPKHLTLLSYKVLLLGSGRILDAYGVTVLVTAIGTVLALLVNSMGAYVLTRKALKYRNILSVYALITLLFNGGMVPWYFVCVNYLHLQDSLLALILPALGNAFNMYLVRNYMLSVPEEIYESAKMDGAGDLKYFFRFMLPLSKPVLATVGLFTALAYWNDWFIALMLVNKQELQPLQLILRTIVSNIEFVKNSGNAMDIQRLTAQLPSEGIKMAATVITIGPIVFLYPFVQKYFVKGIMIGAVKG</sequence>
<feature type="transmembrane region" description="Helical" evidence="7">
    <location>
        <begin position="109"/>
        <end position="128"/>
    </location>
</feature>
<comment type="similarity">
    <text evidence="7">Belongs to the binding-protein-dependent transport system permease family.</text>
</comment>
<evidence type="ECO:0000313" key="10">
    <source>
        <dbReference type="Proteomes" id="UP000502248"/>
    </source>
</evidence>
<protein>
    <submittedName>
        <fullName evidence="9">Carbohydrate ABC transporter permease</fullName>
    </submittedName>
</protein>
<evidence type="ECO:0000256" key="2">
    <source>
        <dbReference type="ARBA" id="ARBA00022448"/>
    </source>
</evidence>
<dbReference type="PANTHER" id="PTHR43744">
    <property type="entry name" value="ABC TRANSPORTER PERMEASE PROTEIN MG189-RELATED-RELATED"/>
    <property type="match status" value="1"/>
</dbReference>
<dbReference type="GO" id="GO:0005886">
    <property type="term" value="C:plasma membrane"/>
    <property type="evidence" value="ECO:0007669"/>
    <property type="project" value="UniProtKB-SubCell"/>
</dbReference>
<dbReference type="AlphaFoldDB" id="A0A7Z2ZNI1"/>
<dbReference type="GO" id="GO:0055085">
    <property type="term" value="P:transmembrane transport"/>
    <property type="evidence" value="ECO:0007669"/>
    <property type="project" value="InterPro"/>
</dbReference>
<dbReference type="RefSeq" id="WP_169282715.1">
    <property type="nucleotide sequence ID" value="NZ_CP051680.1"/>
</dbReference>
<evidence type="ECO:0000259" key="8">
    <source>
        <dbReference type="PROSITE" id="PS50928"/>
    </source>
</evidence>
<feature type="transmembrane region" description="Helical" evidence="7">
    <location>
        <begin position="12"/>
        <end position="32"/>
    </location>
</feature>
<evidence type="ECO:0000256" key="5">
    <source>
        <dbReference type="ARBA" id="ARBA00022989"/>
    </source>
</evidence>
<evidence type="ECO:0000313" key="9">
    <source>
        <dbReference type="EMBL" id="QJD86466.1"/>
    </source>
</evidence>
<keyword evidence="3" id="KW-1003">Cell membrane</keyword>
<keyword evidence="5 7" id="KW-1133">Transmembrane helix</keyword>
<feature type="transmembrane region" description="Helical" evidence="7">
    <location>
        <begin position="260"/>
        <end position="279"/>
    </location>
</feature>
<dbReference type="SUPFAM" id="SSF161098">
    <property type="entry name" value="MetI-like"/>
    <property type="match status" value="1"/>
</dbReference>
<keyword evidence="4 7" id="KW-0812">Transmembrane</keyword>
<dbReference type="CDD" id="cd06261">
    <property type="entry name" value="TM_PBP2"/>
    <property type="match status" value="1"/>
</dbReference>
<accession>A0A7Z2ZNI1</accession>
<dbReference type="Gene3D" id="1.10.3720.10">
    <property type="entry name" value="MetI-like"/>
    <property type="match status" value="1"/>
</dbReference>
<dbReference type="EMBL" id="CP051680">
    <property type="protein sequence ID" value="QJD86466.1"/>
    <property type="molecule type" value="Genomic_DNA"/>
</dbReference>
<feature type="transmembrane region" description="Helical" evidence="7">
    <location>
        <begin position="140"/>
        <end position="161"/>
    </location>
</feature>